<evidence type="ECO:0000313" key="4">
    <source>
        <dbReference type="EMBL" id="VFU65446.1"/>
    </source>
</evidence>
<feature type="repeat" description="PPR" evidence="3">
    <location>
        <begin position="370"/>
        <end position="404"/>
    </location>
</feature>
<dbReference type="InterPro" id="IPR011990">
    <property type="entry name" value="TPR-like_helical_dom_sf"/>
</dbReference>
<comment type="similarity">
    <text evidence="1">Belongs to the PPR family. P subfamily.</text>
</comment>
<evidence type="ECO:0000256" key="1">
    <source>
        <dbReference type="ARBA" id="ARBA00007626"/>
    </source>
</evidence>
<feature type="repeat" description="PPR" evidence="3">
    <location>
        <begin position="405"/>
        <end position="439"/>
    </location>
</feature>
<evidence type="ECO:0000256" key="3">
    <source>
        <dbReference type="PROSITE-ProRule" id="PRU00708"/>
    </source>
</evidence>
<keyword evidence="2" id="KW-0677">Repeat</keyword>
<dbReference type="Gene3D" id="1.25.40.10">
    <property type="entry name" value="Tetratricopeptide repeat domain"/>
    <property type="match status" value="4"/>
</dbReference>
<dbReference type="Pfam" id="PF13041">
    <property type="entry name" value="PPR_2"/>
    <property type="match status" value="2"/>
</dbReference>
<name>A0A6N2NLE9_SALVM</name>
<dbReference type="AlphaFoldDB" id="A0A6N2NLE9"/>
<dbReference type="PANTHER" id="PTHR47447:SF21">
    <property type="entry name" value="PENTACOTRIPEPTIDE-REPEAT REGION OF PRORP DOMAIN-CONTAINING PROTEIN"/>
    <property type="match status" value="1"/>
</dbReference>
<gene>
    <name evidence="4" type="ORF">SVIM_LOCUS502227</name>
</gene>
<protein>
    <recommendedName>
        <fullName evidence="5">Pentacotripeptide-repeat region of PRORP domain-containing protein</fullName>
    </recommendedName>
</protein>
<feature type="repeat" description="PPR" evidence="3">
    <location>
        <begin position="440"/>
        <end position="474"/>
    </location>
</feature>
<feature type="repeat" description="PPR" evidence="3">
    <location>
        <begin position="335"/>
        <end position="369"/>
    </location>
</feature>
<sequence length="566" mass="65104">MYGSLPRAMSSQWLIRSEHRRKKSRKRNPKTLKSHFQWPFLVVLLTGQFLPINSCRKPHKIIFTQTCKTLHFLPLPSFNIPVFHLNSSSCPSPIIEEESSTNSPVIQLDLRLEGPQHYPIPEHSDKLNDFLCGLLRDPKSEELAHEYYKKAKEKQGFRPERSMLKLLIRYLIQSEKWAMKGYNKLHMYGSTLSVHEKMKLAGIPLDSGCYFQIMKAHHKLGDAERVVEMFNEFESRKLDSKPMILSQIYKILCESLGRSGQAVEALAYFRDMRKKGILEDSSLAEELYKEAQEKRMLKDPETFLKLVLIYMEEGQMEKTIEIVKGMKGTAKLKVSDCIFCAIVNGFSKRRGFDAAIKVYEELKSDGCEPGQVTFASVINAYCRVGLYSKAENAFFEMEKKGFDKCVVAYSSIISMYGKTGRPRDAMRLVAKMKLKGCQPNVWIYNSLVEMHGRAKNLRQVEKLWKEMERRKVAPDKVTYTSVISAYNKSKEYEMCVRFYHEYRINGGVIDGAIAGIMVGVFSKINRIDELLKLLRDMKSEGSPIDERLYVSATNAMVAKELRSKVT</sequence>
<evidence type="ECO:0000256" key="2">
    <source>
        <dbReference type="ARBA" id="ARBA00022737"/>
    </source>
</evidence>
<accession>A0A6N2NLE9</accession>
<dbReference type="NCBIfam" id="TIGR00756">
    <property type="entry name" value="PPR"/>
    <property type="match status" value="5"/>
</dbReference>
<organism evidence="4">
    <name type="scientific">Salix viminalis</name>
    <name type="common">Common osier</name>
    <name type="synonym">Basket willow</name>
    <dbReference type="NCBI Taxonomy" id="40686"/>
    <lineage>
        <taxon>Eukaryota</taxon>
        <taxon>Viridiplantae</taxon>
        <taxon>Streptophyta</taxon>
        <taxon>Embryophyta</taxon>
        <taxon>Tracheophyta</taxon>
        <taxon>Spermatophyta</taxon>
        <taxon>Magnoliopsida</taxon>
        <taxon>eudicotyledons</taxon>
        <taxon>Gunneridae</taxon>
        <taxon>Pentapetalae</taxon>
        <taxon>rosids</taxon>
        <taxon>fabids</taxon>
        <taxon>Malpighiales</taxon>
        <taxon>Salicaceae</taxon>
        <taxon>Saliceae</taxon>
        <taxon>Salix</taxon>
    </lineage>
</organism>
<dbReference type="PROSITE" id="PS51375">
    <property type="entry name" value="PPR"/>
    <property type="match status" value="4"/>
</dbReference>
<dbReference type="PANTHER" id="PTHR47447">
    <property type="entry name" value="OS03G0856100 PROTEIN"/>
    <property type="match status" value="1"/>
</dbReference>
<dbReference type="EMBL" id="CAADRP010002285">
    <property type="protein sequence ID" value="VFU65446.1"/>
    <property type="molecule type" value="Genomic_DNA"/>
</dbReference>
<dbReference type="InterPro" id="IPR002885">
    <property type="entry name" value="PPR_rpt"/>
</dbReference>
<reference evidence="4" key="1">
    <citation type="submission" date="2019-03" db="EMBL/GenBank/DDBJ databases">
        <authorList>
            <person name="Mank J."/>
            <person name="Almeida P."/>
        </authorList>
    </citation>
    <scope>NUCLEOTIDE SEQUENCE</scope>
    <source>
        <strain evidence="4">78183</strain>
    </source>
</reference>
<proteinExistence type="inferred from homology"/>
<evidence type="ECO:0008006" key="5">
    <source>
        <dbReference type="Google" id="ProtNLM"/>
    </source>
</evidence>
<dbReference type="Pfam" id="PF01535">
    <property type="entry name" value="PPR"/>
    <property type="match status" value="3"/>
</dbReference>